<proteinExistence type="predicted"/>
<dbReference type="GO" id="GO:0005458">
    <property type="term" value="F:GDP-mannose transmembrane transporter activity"/>
    <property type="evidence" value="ECO:0000318"/>
    <property type="project" value="GO_Central"/>
</dbReference>
<keyword evidence="1" id="KW-1133">Transmembrane helix</keyword>
<evidence type="ECO:0000313" key="2">
    <source>
        <dbReference type="EMBL" id="EDO37151.1"/>
    </source>
</evidence>
<dbReference type="EMBL" id="DS469653">
    <property type="protein sequence ID" value="EDO37151.1"/>
    <property type="molecule type" value="Genomic_DNA"/>
</dbReference>
<evidence type="ECO:0000313" key="3">
    <source>
        <dbReference type="Proteomes" id="UP000001593"/>
    </source>
</evidence>
<protein>
    <recommendedName>
        <fullName evidence="4">Sugar phosphate transporter domain-containing protein</fullName>
    </recommendedName>
</protein>
<evidence type="ECO:0008006" key="4">
    <source>
        <dbReference type="Google" id="ProtNLM"/>
    </source>
</evidence>
<keyword evidence="1" id="KW-0812">Transmembrane</keyword>
<feature type="transmembrane region" description="Helical" evidence="1">
    <location>
        <begin position="260"/>
        <end position="278"/>
    </location>
</feature>
<sequence length="319" mass="34989">MADAQCSCGFLCSYGDNYANKQVCSVYPEVHLPHNISESCEYLDNKKEMPTAHGIPRRSPVQSGTMAVVLLSLHVLGYINLDLSVNRDILISWFPGTVFFSGAIYAGSIALSRLYGSFVVMTLVDWLVFNRIEQFSKLAWLSLSAVAVVGVVQTDPKYDQMGYRWMLVHCTFTGAYLAFEKSKNSLQLSDLNKIFYNTFSSVVLLMGISIGGGELYKVIEFPFLYTREFHIGCIISGIFGAVVGLLGTNLSNTEVGPSQPLISSIIKVAVAVTSLAFYKASYTLNLGLFIILGLASGVMYSYSPDLTVSNGDKMREAQI</sequence>
<organism evidence="2 3">
    <name type="scientific">Nematostella vectensis</name>
    <name type="common">Starlet sea anemone</name>
    <dbReference type="NCBI Taxonomy" id="45351"/>
    <lineage>
        <taxon>Eukaryota</taxon>
        <taxon>Metazoa</taxon>
        <taxon>Cnidaria</taxon>
        <taxon>Anthozoa</taxon>
        <taxon>Hexacorallia</taxon>
        <taxon>Actiniaria</taxon>
        <taxon>Edwardsiidae</taxon>
        <taxon>Nematostella</taxon>
    </lineage>
</organism>
<dbReference type="GO" id="GO:1990570">
    <property type="term" value="P:GDP-mannose transmembrane transport"/>
    <property type="evidence" value="ECO:0000318"/>
    <property type="project" value="GO_Central"/>
</dbReference>
<dbReference type="OMA" id="WAIIHLF"/>
<dbReference type="PhylomeDB" id="A7SGK2"/>
<feature type="transmembrane region" description="Helical" evidence="1">
    <location>
        <begin position="228"/>
        <end position="248"/>
    </location>
</feature>
<feature type="transmembrane region" description="Helical" evidence="1">
    <location>
        <begin position="285"/>
        <end position="303"/>
    </location>
</feature>
<name>A7SGK2_NEMVE</name>
<gene>
    <name evidence="2" type="ORF">NEMVEDRAFT_v1g211967</name>
</gene>
<dbReference type="AlphaFoldDB" id="A7SGK2"/>
<accession>A7SGK2</accession>
<dbReference type="HOGENOM" id="CLU_872388_0_0_1"/>
<dbReference type="GO" id="GO:0005794">
    <property type="term" value="C:Golgi apparatus"/>
    <property type="evidence" value="ECO:0000318"/>
    <property type="project" value="GO_Central"/>
</dbReference>
<keyword evidence="3" id="KW-1185">Reference proteome</keyword>
<dbReference type="GO" id="GO:0015297">
    <property type="term" value="F:antiporter activity"/>
    <property type="evidence" value="ECO:0000318"/>
    <property type="project" value="GO_Central"/>
</dbReference>
<dbReference type="STRING" id="45351.A7SGK2"/>
<dbReference type="InParanoid" id="A7SGK2"/>
<feature type="transmembrane region" description="Helical" evidence="1">
    <location>
        <begin position="161"/>
        <end position="179"/>
    </location>
</feature>
<dbReference type="Proteomes" id="UP000001593">
    <property type="component" value="Unassembled WGS sequence"/>
</dbReference>
<keyword evidence="1" id="KW-0472">Membrane</keyword>
<reference evidence="2 3" key="1">
    <citation type="journal article" date="2007" name="Science">
        <title>Sea anemone genome reveals ancestral eumetazoan gene repertoire and genomic organization.</title>
        <authorList>
            <person name="Putnam N.H."/>
            <person name="Srivastava M."/>
            <person name="Hellsten U."/>
            <person name="Dirks B."/>
            <person name="Chapman J."/>
            <person name="Salamov A."/>
            <person name="Terry A."/>
            <person name="Shapiro H."/>
            <person name="Lindquist E."/>
            <person name="Kapitonov V.V."/>
            <person name="Jurka J."/>
            <person name="Genikhovich G."/>
            <person name="Grigoriev I.V."/>
            <person name="Lucas S.M."/>
            <person name="Steele R.E."/>
            <person name="Finnerty J.R."/>
            <person name="Technau U."/>
            <person name="Martindale M.Q."/>
            <person name="Rokhsar D.S."/>
        </authorList>
    </citation>
    <scope>NUCLEOTIDE SEQUENCE [LARGE SCALE GENOMIC DNA]</scope>
    <source>
        <strain evidence="3">CH2 X CH6</strain>
    </source>
</reference>
<feature type="transmembrane region" description="Helical" evidence="1">
    <location>
        <begin position="93"/>
        <end position="115"/>
    </location>
</feature>
<feature type="transmembrane region" description="Helical" evidence="1">
    <location>
        <begin position="194"/>
        <end position="216"/>
    </location>
</feature>
<feature type="transmembrane region" description="Helical" evidence="1">
    <location>
        <begin position="61"/>
        <end position="81"/>
    </location>
</feature>
<evidence type="ECO:0000256" key="1">
    <source>
        <dbReference type="SAM" id="Phobius"/>
    </source>
</evidence>